<dbReference type="STRING" id="1141098.A0A1Y2DEX8"/>
<evidence type="ECO:0000259" key="2">
    <source>
        <dbReference type="PROSITE" id="PS50075"/>
    </source>
</evidence>
<feature type="compositionally biased region" description="Low complexity" evidence="1">
    <location>
        <begin position="112"/>
        <end position="122"/>
    </location>
</feature>
<reference evidence="3 4" key="1">
    <citation type="submission" date="2016-07" db="EMBL/GenBank/DDBJ databases">
        <title>Pervasive Adenine N6-methylation of Active Genes in Fungi.</title>
        <authorList>
            <consortium name="DOE Joint Genome Institute"/>
            <person name="Mondo S.J."/>
            <person name="Dannebaum R.O."/>
            <person name="Kuo R.C."/>
            <person name="Labutti K."/>
            <person name="Haridas S."/>
            <person name="Kuo A."/>
            <person name="Salamov A."/>
            <person name="Ahrendt S.R."/>
            <person name="Lipzen A."/>
            <person name="Sullivan W."/>
            <person name="Andreopoulos W.B."/>
            <person name="Clum A."/>
            <person name="Lindquist E."/>
            <person name="Daum C."/>
            <person name="Ramamoorthy G.K."/>
            <person name="Gryganskyi A."/>
            <person name="Culley D."/>
            <person name="Magnuson J.K."/>
            <person name="James T.Y."/>
            <person name="O'Malley M.A."/>
            <person name="Stajich J.E."/>
            <person name="Spatafora J.W."/>
            <person name="Visel A."/>
            <person name="Grigoriev I.V."/>
        </authorList>
    </citation>
    <scope>NUCLEOTIDE SEQUENCE [LARGE SCALE GENOMIC DNA]</scope>
    <source>
        <strain evidence="3 4">CBS 129021</strain>
    </source>
</reference>
<dbReference type="Proteomes" id="UP000193689">
    <property type="component" value="Unassembled WGS sequence"/>
</dbReference>
<evidence type="ECO:0000313" key="4">
    <source>
        <dbReference type="Proteomes" id="UP000193689"/>
    </source>
</evidence>
<proteinExistence type="predicted"/>
<dbReference type="GeneID" id="63781047"/>
<dbReference type="Gene3D" id="1.10.1200.10">
    <property type="entry name" value="ACP-like"/>
    <property type="match status" value="1"/>
</dbReference>
<dbReference type="PROSITE" id="PS50075">
    <property type="entry name" value="CARRIER"/>
    <property type="match status" value="1"/>
</dbReference>
<dbReference type="Gene3D" id="3.30.70.250">
    <property type="entry name" value="Malonyl-CoA ACP transacylase, ACP-binding"/>
    <property type="match status" value="1"/>
</dbReference>
<feature type="compositionally biased region" description="Polar residues" evidence="1">
    <location>
        <begin position="123"/>
        <end position="136"/>
    </location>
</feature>
<dbReference type="InParanoid" id="A0A1Y2DEX8"/>
<dbReference type="EMBL" id="MCFJ01000018">
    <property type="protein sequence ID" value="ORY57747.1"/>
    <property type="molecule type" value="Genomic_DNA"/>
</dbReference>
<comment type="caution">
    <text evidence="3">The sequence shown here is derived from an EMBL/GenBank/DDBJ whole genome shotgun (WGS) entry which is preliminary data.</text>
</comment>
<sequence>MQHLRHAGPEKGAMLVLGECSTAEFNKAVSLLQQRPGDTVEIACYNAASTLVVIGTSPVIGNLEDLLRSESSFQRVRIAFHQAREKVVSGYASEDGGFTNCACSGGNPLQNTFPTSSTSPSTVTDGASSPVSSMSVPEQESTGQLEALQDLIFEFAGGTKSDMEHDKIFTDLGLNSLASVEFIGELSSKFNLNIASEDLLQNSRFISYCQLAPLH</sequence>
<dbReference type="Pfam" id="PF00550">
    <property type="entry name" value="PP-binding"/>
    <property type="match status" value="1"/>
</dbReference>
<name>A0A1Y2DEX8_9PEZI</name>
<feature type="domain" description="Carrier" evidence="2">
    <location>
        <begin position="139"/>
        <end position="215"/>
    </location>
</feature>
<accession>A0A1Y2DEX8</accession>
<dbReference type="AlphaFoldDB" id="A0A1Y2DEX8"/>
<dbReference type="InterPro" id="IPR009081">
    <property type="entry name" value="PP-bd_ACP"/>
</dbReference>
<keyword evidence="4" id="KW-1185">Reference proteome</keyword>
<dbReference type="SUPFAM" id="SSF47336">
    <property type="entry name" value="ACP-like"/>
    <property type="match status" value="1"/>
</dbReference>
<evidence type="ECO:0000313" key="3">
    <source>
        <dbReference type="EMBL" id="ORY57747.1"/>
    </source>
</evidence>
<dbReference type="RefSeq" id="XP_040710876.1">
    <property type="nucleotide sequence ID" value="XM_040864835.1"/>
</dbReference>
<feature type="region of interest" description="Disordered" evidence="1">
    <location>
        <begin position="112"/>
        <end position="136"/>
    </location>
</feature>
<protein>
    <recommendedName>
        <fullName evidence="2">Carrier domain-containing protein</fullName>
    </recommendedName>
</protein>
<organism evidence="3 4">
    <name type="scientific">Pseudomassariella vexata</name>
    <dbReference type="NCBI Taxonomy" id="1141098"/>
    <lineage>
        <taxon>Eukaryota</taxon>
        <taxon>Fungi</taxon>
        <taxon>Dikarya</taxon>
        <taxon>Ascomycota</taxon>
        <taxon>Pezizomycotina</taxon>
        <taxon>Sordariomycetes</taxon>
        <taxon>Xylariomycetidae</taxon>
        <taxon>Amphisphaeriales</taxon>
        <taxon>Pseudomassariaceae</taxon>
        <taxon>Pseudomassariella</taxon>
    </lineage>
</organism>
<gene>
    <name evidence="3" type="ORF">BCR38DRAFT_501278</name>
</gene>
<evidence type="ECO:0000256" key="1">
    <source>
        <dbReference type="SAM" id="MobiDB-lite"/>
    </source>
</evidence>
<dbReference type="InterPro" id="IPR036736">
    <property type="entry name" value="ACP-like_sf"/>
</dbReference>